<dbReference type="PANTHER" id="PTHR46585:SF1">
    <property type="entry name" value="CHROMO DOMAIN-CONTAINING PROTEIN"/>
    <property type="match status" value="1"/>
</dbReference>
<feature type="compositionally biased region" description="Basic and acidic residues" evidence="1">
    <location>
        <begin position="20"/>
        <end position="29"/>
    </location>
</feature>
<protein>
    <submittedName>
        <fullName evidence="3">Integrase catalytic domain-containing protein</fullName>
    </submittedName>
</protein>
<dbReference type="PANTHER" id="PTHR46585">
    <property type="entry name" value="INTEGRASE CORE DOMAIN CONTAINING PROTEIN"/>
    <property type="match status" value="1"/>
</dbReference>
<accession>A0A7E4VSP9</accession>
<evidence type="ECO:0000313" key="3">
    <source>
        <dbReference type="WBParaSite" id="Pan_g2706.t1"/>
    </source>
</evidence>
<evidence type="ECO:0000313" key="2">
    <source>
        <dbReference type="Proteomes" id="UP000492821"/>
    </source>
</evidence>
<organism evidence="2 3">
    <name type="scientific">Panagrellus redivivus</name>
    <name type="common">Microworm</name>
    <dbReference type="NCBI Taxonomy" id="6233"/>
    <lineage>
        <taxon>Eukaryota</taxon>
        <taxon>Metazoa</taxon>
        <taxon>Ecdysozoa</taxon>
        <taxon>Nematoda</taxon>
        <taxon>Chromadorea</taxon>
        <taxon>Rhabditida</taxon>
        <taxon>Tylenchina</taxon>
        <taxon>Panagrolaimomorpha</taxon>
        <taxon>Panagrolaimoidea</taxon>
        <taxon>Panagrolaimidae</taxon>
        <taxon>Panagrellus</taxon>
    </lineage>
</organism>
<dbReference type="Proteomes" id="UP000492821">
    <property type="component" value="Unassembled WGS sequence"/>
</dbReference>
<feature type="compositionally biased region" description="Acidic residues" evidence="1">
    <location>
        <begin position="31"/>
        <end position="48"/>
    </location>
</feature>
<dbReference type="AlphaFoldDB" id="A0A7E4VSP9"/>
<sequence length="258" mass="29209">MTSYEDEDNLKSAMYSENIEDARSEKVPGETESEPEGSDENESIEEENPPAINYDDLVNLRSVTLGLYDASKPLSDRKRLMEAMRSKILKRKAIFGVAESGGIWNPDGSIFSNSSLQKSLDHIYGLKASDKIKLLSELYTDAASPAGFSSKDKLWKEAKRRNAGITKEDVDNFLMGQRAYTLHKQPRYKFKRLKTVTPGLHVDWQADLAVMDKVAAKNDNYKYMLICCDVCSRKIMAAPVLSKRPYDMIHAFDRIFSD</sequence>
<reference evidence="2" key="1">
    <citation type="journal article" date="2013" name="Genetics">
        <title>The draft genome and transcriptome of Panagrellus redivivus are shaped by the harsh demands of a free-living lifestyle.</title>
        <authorList>
            <person name="Srinivasan J."/>
            <person name="Dillman A.R."/>
            <person name="Macchietto M.G."/>
            <person name="Heikkinen L."/>
            <person name="Lakso M."/>
            <person name="Fracchia K.M."/>
            <person name="Antoshechkin I."/>
            <person name="Mortazavi A."/>
            <person name="Wong G."/>
            <person name="Sternberg P.W."/>
        </authorList>
    </citation>
    <scope>NUCLEOTIDE SEQUENCE [LARGE SCALE GENOMIC DNA]</scope>
    <source>
        <strain evidence="2">MT8872</strain>
    </source>
</reference>
<evidence type="ECO:0000256" key="1">
    <source>
        <dbReference type="SAM" id="MobiDB-lite"/>
    </source>
</evidence>
<feature type="region of interest" description="Disordered" evidence="1">
    <location>
        <begin position="1"/>
        <end position="52"/>
    </location>
</feature>
<name>A0A7E4VSP9_PANRE</name>
<reference evidence="3" key="2">
    <citation type="submission" date="2020-10" db="UniProtKB">
        <authorList>
            <consortium name="WormBaseParasite"/>
        </authorList>
    </citation>
    <scope>IDENTIFICATION</scope>
</reference>
<dbReference type="WBParaSite" id="Pan_g2706.t1">
    <property type="protein sequence ID" value="Pan_g2706.t1"/>
    <property type="gene ID" value="Pan_g2706"/>
</dbReference>
<keyword evidence="2" id="KW-1185">Reference proteome</keyword>
<proteinExistence type="predicted"/>